<keyword evidence="4" id="KW-1185">Reference proteome</keyword>
<sequence length="556" mass="59654">MKLDLNRGDDVPESQSDSPRAQSNASRALILLGWAMLGTVVGVGGGYFAYVKKPPVFESSATIQVSRASGPQSQSPNPLSPEIDDRTVILSAPVISRALALGKQEPAIQAIIAERELRIDTPIVTSTGTTYEVHARGKTPRSSQQTTEAIVTAYRDYAMGDASGETSESPLAIMQELQRIQTERVPQLEQQLKELDIPRGASLQNDSVVSAAAERLQQLRPRINALESQQFALQTQMQRAESLIAESAPVGAVLSALGHAASSLERIPQPRREAVVAREPNLGQAETDAAQRETQEQFLAQKQERERMTREIQRELKPLQFELDNLLKKFGSAHPTVQGVQAKIDQVRLKLEALPPLGDIPGGPVAPGGDNENPFGTMKPPTVDLAPYADRDIVASDQAAETPASPIANDASEVNETSKAAQVSVLLRSLRLRLRQVQQQSAEMKAVAEQTATTVAEEHRALQEELRLRQELAQSLLVREQLTAGIQHAATGPTADVVQVDILSPASPGQQVEPQALLHVGAGGVLGLITGIVLACLLLATSIGANPQDEIPVTGP</sequence>
<dbReference type="PANTHER" id="PTHR32309">
    <property type="entry name" value="TYROSINE-PROTEIN KINASE"/>
    <property type="match status" value="1"/>
</dbReference>
<organism evidence="3 4">
    <name type="scientific">Novipirellula galeiformis</name>
    <dbReference type="NCBI Taxonomy" id="2528004"/>
    <lineage>
        <taxon>Bacteria</taxon>
        <taxon>Pseudomonadati</taxon>
        <taxon>Planctomycetota</taxon>
        <taxon>Planctomycetia</taxon>
        <taxon>Pirellulales</taxon>
        <taxon>Pirellulaceae</taxon>
        <taxon>Novipirellula</taxon>
    </lineage>
</organism>
<feature type="transmembrane region" description="Helical" evidence="2">
    <location>
        <begin position="516"/>
        <end position="540"/>
    </location>
</feature>
<dbReference type="Proteomes" id="UP000316304">
    <property type="component" value="Unassembled WGS sequence"/>
</dbReference>
<dbReference type="AlphaFoldDB" id="A0A5C6CA15"/>
<dbReference type="EMBL" id="SJPT01000006">
    <property type="protein sequence ID" value="TWU21430.1"/>
    <property type="molecule type" value="Genomic_DNA"/>
</dbReference>
<protein>
    <recommendedName>
        <fullName evidence="5">Chain length determinant protein</fullName>
    </recommendedName>
</protein>
<dbReference type="PANTHER" id="PTHR32309:SF31">
    <property type="entry name" value="CAPSULAR EXOPOLYSACCHARIDE FAMILY"/>
    <property type="match status" value="1"/>
</dbReference>
<keyword evidence="2" id="KW-0812">Transmembrane</keyword>
<keyword evidence="2" id="KW-0472">Membrane</keyword>
<comment type="caution">
    <text evidence="3">The sequence shown here is derived from an EMBL/GenBank/DDBJ whole genome shotgun (WGS) entry which is preliminary data.</text>
</comment>
<proteinExistence type="predicted"/>
<keyword evidence="2" id="KW-1133">Transmembrane helix</keyword>
<gene>
    <name evidence="3" type="ORF">Pla52o_36150</name>
</gene>
<evidence type="ECO:0000313" key="4">
    <source>
        <dbReference type="Proteomes" id="UP000316304"/>
    </source>
</evidence>
<feature type="region of interest" description="Disordered" evidence="1">
    <location>
        <begin position="360"/>
        <end position="384"/>
    </location>
</feature>
<feature type="transmembrane region" description="Helical" evidence="2">
    <location>
        <begin position="28"/>
        <end position="50"/>
    </location>
</feature>
<evidence type="ECO:0000313" key="3">
    <source>
        <dbReference type="EMBL" id="TWU21430.1"/>
    </source>
</evidence>
<feature type="region of interest" description="Disordered" evidence="1">
    <location>
        <begin position="1"/>
        <end position="22"/>
    </location>
</feature>
<feature type="compositionally biased region" description="Polar residues" evidence="1">
    <location>
        <begin position="13"/>
        <end position="22"/>
    </location>
</feature>
<evidence type="ECO:0008006" key="5">
    <source>
        <dbReference type="Google" id="ProtNLM"/>
    </source>
</evidence>
<dbReference type="OrthoDB" id="9867703at2"/>
<dbReference type="RefSeq" id="WP_146595773.1">
    <property type="nucleotide sequence ID" value="NZ_SJPT01000006.1"/>
</dbReference>
<accession>A0A5C6CA15</accession>
<dbReference type="InterPro" id="IPR050445">
    <property type="entry name" value="Bact_polysacc_biosynth/exp"/>
</dbReference>
<feature type="compositionally biased region" description="Basic and acidic residues" evidence="1">
    <location>
        <begin position="1"/>
        <end position="10"/>
    </location>
</feature>
<name>A0A5C6CA15_9BACT</name>
<evidence type="ECO:0000256" key="2">
    <source>
        <dbReference type="SAM" id="Phobius"/>
    </source>
</evidence>
<reference evidence="3 4" key="1">
    <citation type="submission" date="2019-02" db="EMBL/GenBank/DDBJ databases">
        <title>Deep-cultivation of Planctomycetes and their phenomic and genomic characterization uncovers novel biology.</title>
        <authorList>
            <person name="Wiegand S."/>
            <person name="Jogler M."/>
            <person name="Boedeker C."/>
            <person name="Pinto D."/>
            <person name="Vollmers J."/>
            <person name="Rivas-Marin E."/>
            <person name="Kohn T."/>
            <person name="Peeters S.H."/>
            <person name="Heuer A."/>
            <person name="Rast P."/>
            <person name="Oberbeckmann S."/>
            <person name="Bunk B."/>
            <person name="Jeske O."/>
            <person name="Meyerdierks A."/>
            <person name="Storesund J.E."/>
            <person name="Kallscheuer N."/>
            <person name="Luecker S."/>
            <person name="Lage O.M."/>
            <person name="Pohl T."/>
            <person name="Merkel B.J."/>
            <person name="Hornburger P."/>
            <person name="Mueller R.-W."/>
            <person name="Bruemmer F."/>
            <person name="Labrenz M."/>
            <person name="Spormann A.M."/>
            <person name="Op Den Camp H."/>
            <person name="Overmann J."/>
            <person name="Amann R."/>
            <person name="Jetten M.S.M."/>
            <person name="Mascher T."/>
            <person name="Medema M.H."/>
            <person name="Devos D.P."/>
            <person name="Kaster A.-K."/>
            <person name="Ovreas L."/>
            <person name="Rohde M."/>
            <person name="Galperin M.Y."/>
            <person name="Jogler C."/>
        </authorList>
    </citation>
    <scope>NUCLEOTIDE SEQUENCE [LARGE SCALE GENOMIC DNA]</scope>
    <source>
        <strain evidence="3 4">Pla52o</strain>
    </source>
</reference>
<evidence type="ECO:0000256" key="1">
    <source>
        <dbReference type="SAM" id="MobiDB-lite"/>
    </source>
</evidence>